<dbReference type="PROSITE" id="PS51186">
    <property type="entry name" value="GNAT"/>
    <property type="match status" value="1"/>
</dbReference>
<evidence type="ECO:0000313" key="2">
    <source>
        <dbReference type="EMBL" id="RDY71078.1"/>
    </source>
</evidence>
<organism evidence="2 3">
    <name type="scientific">Halobacillus trueperi</name>
    <dbReference type="NCBI Taxonomy" id="156205"/>
    <lineage>
        <taxon>Bacteria</taxon>
        <taxon>Bacillati</taxon>
        <taxon>Bacillota</taxon>
        <taxon>Bacilli</taxon>
        <taxon>Bacillales</taxon>
        <taxon>Bacillaceae</taxon>
        <taxon>Halobacillus</taxon>
    </lineage>
</organism>
<dbReference type="InterPro" id="IPR016181">
    <property type="entry name" value="Acyl_CoA_acyltransferase"/>
</dbReference>
<feature type="domain" description="N-acetyltransferase" evidence="1">
    <location>
        <begin position="3"/>
        <end position="146"/>
    </location>
</feature>
<dbReference type="EMBL" id="QTLC01000034">
    <property type="protein sequence ID" value="RDY71078.1"/>
    <property type="molecule type" value="Genomic_DNA"/>
</dbReference>
<evidence type="ECO:0000313" key="3">
    <source>
        <dbReference type="Proteomes" id="UP000257032"/>
    </source>
</evidence>
<keyword evidence="2" id="KW-0808">Transferase</keyword>
<dbReference type="AlphaFoldDB" id="A0A3D8VQL4"/>
<dbReference type="Gene3D" id="3.40.630.30">
    <property type="match status" value="1"/>
</dbReference>
<evidence type="ECO:0000259" key="1">
    <source>
        <dbReference type="PROSITE" id="PS51186"/>
    </source>
</evidence>
<dbReference type="Proteomes" id="UP000257032">
    <property type="component" value="Unassembled WGS sequence"/>
</dbReference>
<dbReference type="InterPro" id="IPR000182">
    <property type="entry name" value="GNAT_dom"/>
</dbReference>
<dbReference type="GO" id="GO:0016747">
    <property type="term" value="F:acyltransferase activity, transferring groups other than amino-acyl groups"/>
    <property type="evidence" value="ECO:0007669"/>
    <property type="project" value="InterPro"/>
</dbReference>
<reference evidence="2 3" key="1">
    <citation type="submission" date="2018-08" db="EMBL/GenBank/DDBJ databases">
        <title>Genome sequence of strict halophilic Halobacillus trueperi SS1 isolated from Lunsu, a salty water body of North West Himalayas.</title>
        <authorList>
            <person name="Gupta S."/>
            <person name="Sharma P."/>
            <person name="Dev K."/>
            <person name="Baumler D."/>
            <person name="Sourirajan A."/>
        </authorList>
    </citation>
    <scope>NUCLEOTIDE SEQUENCE [LARGE SCALE GENOMIC DNA]</scope>
    <source>
        <strain evidence="2 3">SS1</strain>
    </source>
</reference>
<dbReference type="PANTHER" id="PTHR43617:SF2">
    <property type="entry name" value="UPF0039 PROTEIN SLL0451"/>
    <property type="match status" value="1"/>
</dbReference>
<dbReference type="PANTHER" id="PTHR43617">
    <property type="entry name" value="L-AMINO ACID N-ACETYLTRANSFERASE"/>
    <property type="match status" value="1"/>
</dbReference>
<name>A0A3D8VQL4_9BACI</name>
<dbReference type="InterPro" id="IPR050276">
    <property type="entry name" value="MshD_Acetyltransferase"/>
</dbReference>
<dbReference type="Pfam" id="PF00583">
    <property type="entry name" value="Acetyltransf_1"/>
    <property type="match status" value="1"/>
</dbReference>
<dbReference type="CDD" id="cd04301">
    <property type="entry name" value="NAT_SF"/>
    <property type="match status" value="1"/>
</dbReference>
<dbReference type="RefSeq" id="WP_115893964.1">
    <property type="nucleotide sequence ID" value="NZ_QTLC01000034.1"/>
</dbReference>
<gene>
    <name evidence="2" type="ORF">DXT76_08895</name>
</gene>
<sequence>MNLLFKPVTKENWETCVSLKVDESQKGFVAENWYSIIEASFEKEFFPTCIYDGDMMIGFLMYDRDPETKRLEVSRFMIDQNHQGKGYGKASMTALLTLIKETYGPVDFYTSAEPENEGAIGLYESLGFERTGEVMRGEVVLKVTIT</sequence>
<accession>A0A3D8VQL4</accession>
<dbReference type="SUPFAM" id="SSF55729">
    <property type="entry name" value="Acyl-CoA N-acyltransferases (Nat)"/>
    <property type="match status" value="1"/>
</dbReference>
<comment type="caution">
    <text evidence="2">The sequence shown here is derived from an EMBL/GenBank/DDBJ whole genome shotgun (WGS) entry which is preliminary data.</text>
</comment>
<proteinExistence type="predicted"/>
<protein>
    <submittedName>
        <fullName evidence="2">N-acetyltransferase</fullName>
    </submittedName>
</protein>